<reference evidence="3 4" key="1">
    <citation type="journal article" date="2017" name="PLoS ONE">
        <title>Development of a real-time PCR for detection of Staphylococcus pseudintermedius using a novel automated comparison of whole-genome sequences.</title>
        <authorList>
            <person name="Verstappen K.M."/>
            <person name="Huijbregts L."/>
            <person name="Spaninks M."/>
            <person name="Wagenaar J.A."/>
            <person name="Fluit A.C."/>
            <person name="Duim B."/>
        </authorList>
    </citation>
    <scope>NUCLEOTIDE SEQUENCE [LARGE SCALE GENOMIC DNA]</scope>
    <source>
        <strain evidence="3 4">215070706401-1</strain>
    </source>
</reference>
<organism evidence="3 4">
    <name type="scientific">Staphylococcus delphini</name>
    <dbReference type="NCBI Taxonomy" id="53344"/>
    <lineage>
        <taxon>Bacteria</taxon>
        <taxon>Bacillati</taxon>
        <taxon>Bacillota</taxon>
        <taxon>Bacilli</taxon>
        <taxon>Bacillales</taxon>
        <taxon>Staphylococcaceae</taxon>
        <taxon>Staphylococcus</taxon>
        <taxon>Staphylococcus intermedius group</taxon>
    </lineage>
</organism>
<dbReference type="Gene3D" id="3.40.190.10">
    <property type="entry name" value="Periplasmic binding protein-like II"/>
    <property type="match status" value="2"/>
</dbReference>
<dbReference type="GO" id="GO:0030975">
    <property type="term" value="F:thiamine binding"/>
    <property type="evidence" value="ECO:0007669"/>
    <property type="project" value="TreeGrafter"/>
</dbReference>
<dbReference type="GO" id="GO:0015888">
    <property type="term" value="P:thiamine transport"/>
    <property type="evidence" value="ECO:0007669"/>
    <property type="project" value="TreeGrafter"/>
</dbReference>
<gene>
    <name evidence="3" type="ORF">B5C08_06355</name>
</gene>
<dbReference type="GO" id="GO:0030288">
    <property type="term" value="C:outer membrane-bounded periplasmic space"/>
    <property type="evidence" value="ECO:0007669"/>
    <property type="project" value="TreeGrafter"/>
</dbReference>
<evidence type="ECO:0000313" key="4">
    <source>
        <dbReference type="Proteomes" id="UP000218335"/>
    </source>
</evidence>
<comment type="caution">
    <text evidence="3">The sequence shown here is derived from an EMBL/GenBank/DDBJ whole genome shotgun (WGS) entry which is preliminary data.</text>
</comment>
<dbReference type="AlphaFoldDB" id="A0A2A4GXK9"/>
<sequence>MKKWLCCLLMILLCGCQQDTSNANDTLTIYSPYPKHLIQPILKDFEHQENVKVTVIEDSTQVLLSKIHQTPKHARGDIFVGGVLSETIEHPEDFVPYKAPDLSKFRITLSDQPIVTPFILMPTVIVVNTDLQGAIHINGYTDLMQPALKQKVAYSNPKTTTTGYQHMRGLYHIHGNTDAIHQFRQQAVELPKSSDVIAQVAQGRYYAGLSYEQDARTWLQKGYPLKVIYPDEGTVLNIDGIALVNSQHPHPKRTALIYYLTSYTVQQRLAQQDGVKPIRRDVSEIKEPGIAQLRDIPVIPETALPHETHQKFLERVE</sequence>
<protein>
    <submittedName>
        <fullName evidence="3">Iron ABC transporter substrate-binding protein</fullName>
    </submittedName>
</protein>
<keyword evidence="1 2" id="KW-0732">Signal</keyword>
<evidence type="ECO:0000256" key="2">
    <source>
        <dbReference type="SAM" id="SignalP"/>
    </source>
</evidence>
<dbReference type="EMBL" id="MWUU01000007">
    <property type="protein sequence ID" value="PCF55266.1"/>
    <property type="molecule type" value="Genomic_DNA"/>
</dbReference>
<feature type="chain" id="PRO_5013354183" evidence="2">
    <location>
        <begin position="24"/>
        <end position="317"/>
    </location>
</feature>
<evidence type="ECO:0000256" key="1">
    <source>
        <dbReference type="ARBA" id="ARBA00022729"/>
    </source>
</evidence>
<dbReference type="SUPFAM" id="SSF53850">
    <property type="entry name" value="Periplasmic binding protein-like II"/>
    <property type="match status" value="1"/>
</dbReference>
<accession>A0A2A4GXK9</accession>
<dbReference type="PANTHER" id="PTHR30006:SF2">
    <property type="entry name" value="ABC TRANSPORTER SUBSTRATE-BINDING PROTEIN"/>
    <property type="match status" value="1"/>
</dbReference>
<proteinExistence type="predicted"/>
<dbReference type="Proteomes" id="UP000218335">
    <property type="component" value="Unassembled WGS sequence"/>
</dbReference>
<feature type="signal peptide" evidence="2">
    <location>
        <begin position="1"/>
        <end position="23"/>
    </location>
</feature>
<dbReference type="PROSITE" id="PS51257">
    <property type="entry name" value="PROKAR_LIPOPROTEIN"/>
    <property type="match status" value="1"/>
</dbReference>
<dbReference type="GO" id="GO:0030976">
    <property type="term" value="F:thiamine pyrophosphate binding"/>
    <property type="evidence" value="ECO:0007669"/>
    <property type="project" value="TreeGrafter"/>
</dbReference>
<dbReference type="Pfam" id="PF13531">
    <property type="entry name" value="SBP_bac_11"/>
    <property type="match status" value="1"/>
</dbReference>
<evidence type="ECO:0000313" key="3">
    <source>
        <dbReference type="EMBL" id="PCF55266.1"/>
    </source>
</evidence>
<name>A0A2A4GXK9_9STAP</name>
<dbReference type="PANTHER" id="PTHR30006">
    <property type="entry name" value="THIAMINE-BINDING PERIPLASMIC PROTEIN-RELATED"/>
    <property type="match status" value="1"/>
</dbReference>